<dbReference type="Proteomes" id="UP001189813">
    <property type="component" value="Unassembled WGS sequence"/>
</dbReference>
<gene>
    <name evidence="2" type="ORF">LMG19083_04663</name>
</gene>
<evidence type="ECO:0000256" key="1">
    <source>
        <dbReference type="SAM" id="MobiDB-lite"/>
    </source>
</evidence>
<name>A0ABM9JZ24_9RALS</name>
<dbReference type="EMBL" id="CATZBU010000019">
    <property type="protein sequence ID" value="CAJ0808150.1"/>
    <property type="molecule type" value="Genomic_DNA"/>
</dbReference>
<feature type="region of interest" description="Disordered" evidence="1">
    <location>
        <begin position="85"/>
        <end position="122"/>
    </location>
</feature>
<feature type="compositionally biased region" description="Basic and acidic residues" evidence="1">
    <location>
        <begin position="1"/>
        <end position="11"/>
    </location>
</feature>
<feature type="compositionally biased region" description="Polar residues" evidence="1">
    <location>
        <begin position="91"/>
        <end position="102"/>
    </location>
</feature>
<evidence type="ECO:0008006" key="4">
    <source>
        <dbReference type="Google" id="ProtNLM"/>
    </source>
</evidence>
<proteinExistence type="predicted"/>
<evidence type="ECO:0000313" key="3">
    <source>
        <dbReference type="Proteomes" id="UP001189813"/>
    </source>
</evidence>
<organism evidence="2 3">
    <name type="scientific">Ralstonia psammae</name>
    <dbReference type="NCBI Taxonomy" id="3058598"/>
    <lineage>
        <taxon>Bacteria</taxon>
        <taxon>Pseudomonadati</taxon>
        <taxon>Pseudomonadota</taxon>
        <taxon>Betaproteobacteria</taxon>
        <taxon>Burkholderiales</taxon>
        <taxon>Burkholderiaceae</taxon>
        <taxon>Ralstonia</taxon>
    </lineage>
</organism>
<keyword evidence="3" id="KW-1185">Reference proteome</keyword>
<evidence type="ECO:0000313" key="2">
    <source>
        <dbReference type="EMBL" id="CAJ0808150.1"/>
    </source>
</evidence>
<accession>A0ABM9JZ24</accession>
<reference evidence="2 3" key="1">
    <citation type="submission" date="2023-07" db="EMBL/GenBank/DDBJ databases">
        <authorList>
            <person name="Peeters C."/>
        </authorList>
    </citation>
    <scope>NUCLEOTIDE SEQUENCE [LARGE SCALE GENOMIC DNA]</scope>
    <source>
        <strain evidence="2 3">LMG 19083</strain>
    </source>
</reference>
<sequence>MAHNDTNDHPHIKPQLPNKQGPQLRTAPEARPNALPATGNANVRPIVRFSEGISYPEFVALYERAPMAVAPAAARVDWGAPPNGRRLPHANQAQRATEQAYGTGSRRAVPQQTGPRLAPTRAQEAGRIAQRVGLPMSDQALAHHPNLTRLIPPSHPNIGRRYQQLLTAQEAARGVFAAVKPIEESLGSTRAMRYYWNLPSEAEAAARRGKLALDMAYALEEQGVPPSDLPQVARAAMQRGHRVDRLTAIADGATNAAIAFGLPAIPTAAMGAVGLAGGPMVSVPVVAAMAAVMAPVTAALNVAVPHAIATGRAEAAKQGKVVPATTARVPRWGPKVEQRVVDPIAYQAFIPGQAIVQAGPFISKCVLGTAATAGATIASACAAPISPIVSAVGGGAYSAIKEKYCSERVWTGAVNRAEDGTLKLDTSRYQDLVGELGKTPVHAMLGRRVAAGMGEIVHHPVRHIRQAVKEQPTQVARNLGALLVGDAAGAACAIPMAYETSPHARILAPQVNQGVGQAVMLAGWGRGRQRAPVAPTPVSHRVEESARPGAPPAPPTTTTAAALPIRWPALVLDARYPATGPRMGAAVCG</sequence>
<feature type="region of interest" description="Disordered" evidence="1">
    <location>
        <begin position="1"/>
        <end position="37"/>
    </location>
</feature>
<protein>
    <recommendedName>
        <fullName evidence="4">Type III effector protein</fullName>
    </recommendedName>
</protein>
<feature type="region of interest" description="Disordered" evidence="1">
    <location>
        <begin position="529"/>
        <end position="559"/>
    </location>
</feature>
<comment type="caution">
    <text evidence="2">The sequence shown here is derived from an EMBL/GenBank/DDBJ whole genome shotgun (WGS) entry which is preliminary data.</text>
</comment>